<dbReference type="EMBL" id="CVQI01000001">
    <property type="protein sequence ID" value="CRJ86906.1"/>
    <property type="molecule type" value="Genomic_DNA"/>
</dbReference>
<keyword evidence="6 7" id="KW-0472">Membrane</keyword>
<feature type="transmembrane region" description="Helical" evidence="9">
    <location>
        <begin position="516"/>
        <end position="538"/>
    </location>
</feature>
<protein>
    <recommendedName>
        <fullName evidence="12">Major facilitator superfamily (MFS) profile domain-containing protein</fullName>
    </recommendedName>
</protein>
<feature type="compositionally biased region" description="Polar residues" evidence="8">
    <location>
        <begin position="607"/>
        <end position="616"/>
    </location>
</feature>
<evidence type="ECO:0000256" key="4">
    <source>
        <dbReference type="ARBA" id="ARBA00022792"/>
    </source>
</evidence>
<evidence type="ECO:0000256" key="7">
    <source>
        <dbReference type="PROSITE-ProRule" id="PRU00282"/>
    </source>
</evidence>
<feature type="transmembrane region" description="Helical" evidence="9">
    <location>
        <begin position="1874"/>
        <end position="1893"/>
    </location>
</feature>
<dbReference type="SUPFAM" id="SSF103506">
    <property type="entry name" value="Mitochondrial carrier"/>
    <property type="match status" value="2"/>
</dbReference>
<keyword evidence="3 7" id="KW-0812">Transmembrane</keyword>
<feature type="compositionally biased region" description="Low complexity" evidence="8">
    <location>
        <begin position="582"/>
        <end position="595"/>
    </location>
</feature>
<feature type="region of interest" description="Disordered" evidence="8">
    <location>
        <begin position="576"/>
        <end position="616"/>
    </location>
</feature>
<dbReference type="GO" id="GO:0016020">
    <property type="term" value="C:membrane"/>
    <property type="evidence" value="ECO:0007669"/>
    <property type="project" value="UniProtKB-SubCell"/>
</dbReference>
<proteinExistence type="predicted"/>
<dbReference type="Pfam" id="PF07690">
    <property type="entry name" value="MFS_1"/>
    <property type="match status" value="1"/>
</dbReference>
<keyword evidence="4" id="KW-0496">Mitochondrion</keyword>
<dbReference type="Gene3D" id="1.20.1250.20">
    <property type="entry name" value="MFS general substrate transporter like domains"/>
    <property type="match status" value="2"/>
</dbReference>
<feature type="non-terminal residue" evidence="10">
    <location>
        <position position="1"/>
    </location>
</feature>
<evidence type="ECO:0000256" key="1">
    <source>
        <dbReference type="ARBA" id="ARBA00004141"/>
    </source>
</evidence>
<dbReference type="GO" id="GO:0022857">
    <property type="term" value="F:transmembrane transporter activity"/>
    <property type="evidence" value="ECO:0007669"/>
    <property type="project" value="InterPro"/>
</dbReference>
<feature type="compositionally biased region" description="Polar residues" evidence="8">
    <location>
        <begin position="777"/>
        <end position="801"/>
    </location>
</feature>
<gene>
    <name evidence="10" type="ORF">BN1723_000204</name>
</gene>
<dbReference type="Gene3D" id="1.25.10.10">
    <property type="entry name" value="Leucine-rich Repeat Variant"/>
    <property type="match status" value="1"/>
</dbReference>
<accession>A0A0G4KF40</accession>
<evidence type="ECO:0000256" key="6">
    <source>
        <dbReference type="ARBA" id="ARBA00023136"/>
    </source>
</evidence>
<dbReference type="FunFam" id="1.20.1250.20:FF:000057">
    <property type="entry name" value="MFS general substrate transporter"/>
    <property type="match status" value="1"/>
</dbReference>
<dbReference type="InterPro" id="IPR046805">
    <property type="entry name" value="Tra1_ring"/>
</dbReference>
<dbReference type="Gene3D" id="1.50.40.10">
    <property type="entry name" value="Mitochondrial carrier domain"/>
    <property type="match status" value="2"/>
</dbReference>
<dbReference type="PANTHER" id="PTHR43791">
    <property type="entry name" value="PERMEASE-RELATED"/>
    <property type="match status" value="1"/>
</dbReference>
<dbReference type="InterPro" id="IPR016024">
    <property type="entry name" value="ARM-type_fold"/>
</dbReference>
<evidence type="ECO:0000256" key="2">
    <source>
        <dbReference type="ARBA" id="ARBA00022448"/>
    </source>
</evidence>
<dbReference type="PANTHER" id="PTHR43791:SF13">
    <property type="entry name" value="MAJOR FACILITATOR SUPERFAMILY (MFS) PROFILE DOMAIN-CONTAINING PROTEIN"/>
    <property type="match status" value="1"/>
</dbReference>
<comment type="subcellular location">
    <subcellularLocation>
        <location evidence="1">Membrane</location>
        <topology evidence="1">Multi-pass membrane protein</topology>
    </subcellularLocation>
</comment>
<evidence type="ECO:0000256" key="9">
    <source>
        <dbReference type="SAM" id="Phobius"/>
    </source>
</evidence>
<feature type="repeat" description="Solcar" evidence="7">
    <location>
        <begin position="1"/>
        <end position="58"/>
    </location>
</feature>
<feature type="transmembrane region" description="Helical" evidence="9">
    <location>
        <begin position="1967"/>
        <end position="1987"/>
    </location>
</feature>
<dbReference type="InterPro" id="IPR036259">
    <property type="entry name" value="MFS_trans_sf"/>
</dbReference>
<evidence type="ECO:0000256" key="3">
    <source>
        <dbReference type="ARBA" id="ARBA00022692"/>
    </source>
</evidence>
<dbReference type="SUPFAM" id="SSF48371">
    <property type="entry name" value="ARM repeat"/>
    <property type="match status" value="1"/>
</dbReference>
<sequence>IDDAISGSRRYNGGAHALRLMISERGISEVYRGLASTTLKQSATSAVRMGYYNFIREVSQQYDLPQNSTMTFASGALAGIITVYATQPFDSVKTKAQSAKGASTSEAFKSSVHERGVRGLWSGSTMRLGRLVLSGGIVFTVYEKVSGLFGERRKRINPAPTSHMEWSIDRASSTHDPQTPMTGSTGKDTNMFAENIGKEDQVDVQFEDKADAREEHFSARDIQGRFDLLRDLSDAEMEKLNKSVVKKIDWRMMPCVTIMFLMSYLERINVSNAMLAGLQEDLHMTDTVWNTGISTFCIGYLVGQLPGNLWLAKANPRWFLPSVMVAWSAATICMPAMTSDFLLDEGIGGTWDGIKEAVMDPFTWFFCLMHFALVTAQAFKDFLPSVSQTLDTEQDETQINTRAQHIVKTFNLGELTTYFIQAPPYASAYAFVCACAWSSGRRQESFWHIVIPIIGSMVGCAVLISTENIGARYFGLFLLISGTYNGLNLNCLGRQPSCRHREARSPYFWPSAHEPFYRLGGGLVLVGCVLVVVSAGLARWRAQKLNKKLDIAEGWSEHSGVERGWRFRYPSYHAKQGKRRSLATNRSSNTSTSSTPCPHDTQHTRLSRQPPTMSGTTIDDVVKRLSTPETETKIKVEAATTLRDSLDHYTAGPIYAPFLKKLMPIFINILKGPCIFQSNSPEQKLRNCILEVLHRLPTHPSPTEPFEPFAEEIVDLLMHLVRTDNEENATLCVKITSDIMRHQHKMLAQKVQPFLTLIQELFEQMEKVVREQLDNTSMSTNNASGAPSTPGSSQTNFQSPRPGSPVASVTDLGPDPQQQNRLLLKGMSSFKVLSECPIIVVSIFQVYRNTVGSNVKLFVPLIKGVLCLQASAQRQAHADAKAKGQIFTGVSPLIKNRAAFGEFITAQVKTMSFLAYLAAFEIGSRLLDHVKILADPNVLQAISFTYFEQHSQMKVVSAVFNIFHLLPPAAETFKERLIDLVLDLEEKLRRTHVSPFRPPLYKYLNRYPAEMWAFLMPKIGEVKYGRFLAQVLSHPDSGPLRKEALSGVDNLVKACNEIVTQDKETKFVAIINTIHVLDSLGQWPACDAWMDKKEILTWMKQVGKELEAQLRKYTLAANLRMPAAQASEQLMNILLKSLERNPKDLESLFSIVEAVTSEDFRDPQPLIAYVYKNIINNDSVEIGVAAILKCLEAYSSRNVSQKMKCFLLHNIVNPTIAMDVQRHWNSTQQGQPRLIDRAVIDAVVAKVWKSNQDTSQQDHDDLAQPGIDHTKFEVLQLSALLLKYHYQTIQETRKDIIKSCWTFIRLDDVINKHAAYVVIGYFIALYDTPIKIVTQVYLSLLKANQNEGRALVTQALELVAPVLPGPSHDGTLQWRGEGRRRLGRTGDQRRPETTSPATRPRVFHSLPPTSARGQRGKTRRSDEAGGYAGSNTPVADMTSLATEVSRAQALNMPESLVGKLNESKAPALNQNEKRKISPALSLFSGGVAGGVEATITYPFEFAKTRAQLQPTHSRNPMAVISQVIRQDGLRGVYTGCSTLILGTTFKAGVRFLSFDSIRNLLMDDRGRLSPARGILAGMIAGAVESIVAVTPTERVKTALIDDAKSGSRKYNGGAHALRLMISERGISEVYRGLASTTLKQSATSAVRMGSYNVIREVSKQYDLQQNSIMTFASGAVAGIITDTTMVAENIGKEDQVDVQLEDKADAREEHFSARDIQGRFDLLRDLSDAEMEKLNKSVVKKIDWRMMPCITIMFLMNYLDRINVSNARLAGLQEDLHMTDTVWNTGISTFYIGYLVGQLPGNLWLAKANPRWFLPSVMMAWSAATICMPAMTSGAGFAVCRFFIGLAEAPFFPGITLMTSSWYTKAENPMRRAIWHAGNTISNILSGFLAAGILTTMDDIGGLHAWQWFFIIEGIGGTWDGIKEAVMDPFTWFFCLMHFALVTAQAFKDFLPSIVKTFDLGELTTYFIQAPPYAFAYAFACACAWSSGRRQESFWHIVIPIIASMVGCAVLISTENIGARYFGLFLLISGTYNGLNLQLSWETTVVPAPRSKKAALIAIANCISQCSHWFSPYFWPRAHEPFYRLGGGLVLVGCVLVIVSAGLARWRAQKLNKKLDIAEGWSEHSGVERGWRFVY</sequence>
<dbReference type="InterPro" id="IPR018108">
    <property type="entry name" value="MCP_transmembrane"/>
</dbReference>
<feature type="repeat" description="Solcar" evidence="7">
    <location>
        <begin position="66"/>
        <end position="148"/>
    </location>
</feature>
<dbReference type="InterPro" id="IPR011701">
    <property type="entry name" value="MFS"/>
</dbReference>
<dbReference type="Pfam" id="PF20206">
    <property type="entry name" value="Tra1_ring"/>
    <property type="match status" value="1"/>
</dbReference>
<feature type="repeat" description="Solcar" evidence="7">
    <location>
        <begin position="1476"/>
        <end position="1560"/>
    </location>
</feature>
<keyword evidence="2" id="KW-0813">Transport</keyword>
<feature type="transmembrane region" description="Helical" evidence="9">
    <location>
        <begin position="1929"/>
        <end position="1947"/>
    </location>
</feature>
<feature type="region of interest" description="Disordered" evidence="8">
    <location>
        <begin position="777"/>
        <end position="812"/>
    </location>
</feature>
<evidence type="ECO:0000256" key="8">
    <source>
        <dbReference type="SAM" id="MobiDB-lite"/>
    </source>
</evidence>
<keyword evidence="4" id="KW-0999">Mitochondrion inner membrane</keyword>
<evidence type="ECO:0000313" key="11">
    <source>
        <dbReference type="Proteomes" id="UP000045706"/>
    </source>
</evidence>
<dbReference type="PROSITE" id="PS50920">
    <property type="entry name" value="SOLCAR"/>
    <property type="match status" value="4"/>
</dbReference>
<feature type="transmembrane region" description="Helical" evidence="9">
    <location>
        <begin position="1812"/>
        <end position="1831"/>
    </location>
</feature>
<feature type="compositionally biased region" description="Basic and acidic residues" evidence="8">
    <location>
        <begin position="1376"/>
        <end position="1392"/>
    </location>
</feature>
<feature type="transmembrane region" description="Helical" evidence="9">
    <location>
        <begin position="2081"/>
        <end position="2104"/>
    </location>
</feature>
<feature type="region of interest" description="Disordered" evidence="8">
    <location>
        <begin position="1369"/>
        <end position="1434"/>
    </location>
</feature>
<reference evidence="11" key="1">
    <citation type="submission" date="2015-05" db="EMBL/GenBank/DDBJ databases">
        <authorList>
            <person name="Fogelqvist Johan"/>
        </authorList>
    </citation>
    <scope>NUCLEOTIDE SEQUENCE [LARGE SCALE GENOMIC DNA]</scope>
</reference>
<keyword evidence="5 9" id="KW-1133">Transmembrane helix</keyword>
<dbReference type="SUPFAM" id="SSF103473">
    <property type="entry name" value="MFS general substrate transporter"/>
    <property type="match status" value="3"/>
</dbReference>
<feature type="repeat" description="Solcar" evidence="7">
    <location>
        <begin position="1568"/>
        <end position="1657"/>
    </location>
</feature>
<name>A0A0G4KF40_VERLO</name>
<evidence type="ECO:0000313" key="10">
    <source>
        <dbReference type="EMBL" id="CRJ86906.1"/>
    </source>
</evidence>
<dbReference type="Proteomes" id="UP000045706">
    <property type="component" value="Unassembled WGS sequence"/>
</dbReference>
<feature type="transmembrane region" description="Helical" evidence="9">
    <location>
        <begin position="446"/>
        <end position="464"/>
    </location>
</feature>
<evidence type="ECO:0008006" key="12">
    <source>
        <dbReference type="Google" id="ProtNLM"/>
    </source>
</evidence>
<feature type="transmembrane region" description="Helical" evidence="9">
    <location>
        <begin position="1994"/>
        <end position="2012"/>
    </location>
</feature>
<dbReference type="InterPro" id="IPR011989">
    <property type="entry name" value="ARM-like"/>
</dbReference>
<dbReference type="Pfam" id="PF00153">
    <property type="entry name" value="Mito_carr"/>
    <property type="match status" value="3"/>
</dbReference>
<organism evidence="10 11">
    <name type="scientific">Verticillium longisporum</name>
    <name type="common">Verticillium dahliae var. longisporum</name>
    <dbReference type="NCBI Taxonomy" id="100787"/>
    <lineage>
        <taxon>Eukaryota</taxon>
        <taxon>Fungi</taxon>
        <taxon>Dikarya</taxon>
        <taxon>Ascomycota</taxon>
        <taxon>Pezizomycotina</taxon>
        <taxon>Sordariomycetes</taxon>
        <taxon>Hypocreomycetidae</taxon>
        <taxon>Glomerellales</taxon>
        <taxon>Plectosphaerellaceae</taxon>
        <taxon>Verticillium</taxon>
    </lineage>
</organism>
<dbReference type="InterPro" id="IPR023395">
    <property type="entry name" value="MCP_dom_sf"/>
</dbReference>
<dbReference type="FunFam" id="1.20.1250.20:FF:000013">
    <property type="entry name" value="MFS general substrate transporter"/>
    <property type="match status" value="1"/>
</dbReference>
<feature type="transmembrane region" description="Helical" evidence="9">
    <location>
        <begin position="1905"/>
        <end position="1922"/>
    </location>
</feature>
<evidence type="ECO:0000256" key="5">
    <source>
        <dbReference type="ARBA" id="ARBA00022989"/>
    </source>
</evidence>